<feature type="region of interest" description="Disordered" evidence="1">
    <location>
        <begin position="50"/>
        <end position="118"/>
    </location>
</feature>
<evidence type="ECO:0000313" key="2">
    <source>
        <dbReference type="EMBL" id="KAJ1160786.1"/>
    </source>
</evidence>
<dbReference type="EMBL" id="JANPWB010000008">
    <property type="protein sequence ID" value="KAJ1160786.1"/>
    <property type="molecule type" value="Genomic_DNA"/>
</dbReference>
<evidence type="ECO:0000313" key="3">
    <source>
        <dbReference type="Proteomes" id="UP001066276"/>
    </source>
</evidence>
<proteinExistence type="predicted"/>
<accession>A0AAV7S7L5</accession>
<reference evidence="2" key="1">
    <citation type="journal article" date="2022" name="bioRxiv">
        <title>Sequencing and chromosome-scale assembly of the giantPleurodeles waltlgenome.</title>
        <authorList>
            <person name="Brown T."/>
            <person name="Elewa A."/>
            <person name="Iarovenko S."/>
            <person name="Subramanian E."/>
            <person name="Araus A.J."/>
            <person name="Petzold A."/>
            <person name="Susuki M."/>
            <person name="Suzuki K.-i.T."/>
            <person name="Hayashi T."/>
            <person name="Toyoda A."/>
            <person name="Oliveira C."/>
            <person name="Osipova E."/>
            <person name="Leigh N.D."/>
            <person name="Simon A."/>
            <person name="Yun M.H."/>
        </authorList>
    </citation>
    <scope>NUCLEOTIDE SEQUENCE</scope>
    <source>
        <strain evidence="2">20211129_DDA</strain>
        <tissue evidence="2">Liver</tissue>
    </source>
</reference>
<feature type="compositionally biased region" description="Basic and acidic residues" evidence="1">
    <location>
        <begin position="86"/>
        <end position="103"/>
    </location>
</feature>
<sequence>MQQRLDYNSWKSDSPFSSQPLRITNIKGPMITAETYSITRNSSNFREFKVSDDEEGETQLSARQKAPSKDTVQPTEADLPNGEGPFRAKDASEEKGHEKEKPCPMRASRKPKRLIEEL</sequence>
<organism evidence="2 3">
    <name type="scientific">Pleurodeles waltl</name>
    <name type="common">Iberian ribbed newt</name>
    <dbReference type="NCBI Taxonomy" id="8319"/>
    <lineage>
        <taxon>Eukaryota</taxon>
        <taxon>Metazoa</taxon>
        <taxon>Chordata</taxon>
        <taxon>Craniata</taxon>
        <taxon>Vertebrata</taxon>
        <taxon>Euteleostomi</taxon>
        <taxon>Amphibia</taxon>
        <taxon>Batrachia</taxon>
        <taxon>Caudata</taxon>
        <taxon>Salamandroidea</taxon>
        <taxon>Salamandridae</taxon>
        <taxon>Pleurodelinae</taxon>
        <taxon>Pleurodeles</taxon>
    </lineage>
</organism>
<name>A0AAV7S7L5_PLEWA</name>
<keyword evidence="3" id="KW-1185">Reference proteome</keyword>
<dbReference type="Proteomes" id="UP001066276">
    <property type="component" value="Chromosome 4_2"/>
</dbReference>
<protein>
    <submittedName>
        <fullName evidence="2">Uncharacterized protein</fullName>
    </submittedName>
</protein>
<evidence type="ECO:0000256" key="1">
    <source>
        <dbReference type="SAM" id="MobiDB-lite"/>
    </source>
</evidence>
<comment type="caution">
    <text evidence="2">The sequence shown here is derived from an EMBL/GenBank/DDBJ whole genome shotgun (WGS) entry which is preliminary data.</text>
</comment>
<gene>
    <name evidence="2" type="ORF">NDU88_001279</name>
</gene>
<dbReference type="AlphaFoldDB" id="A0AAV7S7L5"/>
<feature type="region of interest" description="Disordered" evidence="1">
    <location>
        <begin position="1"/>
        <end position="21"/>
    </location>
</feature>